<dbReference type="EMBL" id="CP007243">
    <property type="protein sequence ID" value="AIA31523.1"/>
    <property type="molecule type" value="Genomic_DNA"/>
</dbReference>
<proteinExistence type="predicted"/>
<dbReference type="HOGENOM" id="CLU_1064761_0_0_0"/>
<reference evidence="2" key="1">
    <citation type="submission" date="2014-02" db="EMBL/GenBank/DDBJ databases">
        <title>Complete genome sequence and comparative genomic analysis of the nitrogen-fixing bacterium Leptospirillum ferriphilum YSK.</title>
        <authorList>
            <person name="Guo X."/>
            <person name="Yin H."/>
            <person name="Liang Y."/>
            <person name="Hu Q."/>
            <person name="Ma L."/>
            <person name="Xiao Y."/>
            <person name="Zhang X."/>
            <person name="Qiu G."/>
            <person name="Liu X."/>
        </authorList>
    </citation>
    <scope>NUCLEOTIDE SEQUENCE [LARGE SCALE GENOMIC DNA]</scope>
    <source>
        <strain evidence="2">YSK</strain>
    </source>
</reference>
<dbReference type="Proteomes" id="UP000027059">
    <property type="component" value="Chromosome"/>
</dbReference>
<keyword evidence="2" id="KW-1185">Reference proteome</keyword>
<name>A0A059XX78_9BACT</name>
<gene>
    <name evidence="1" type="ORF">Y981_03010</name>
</gene>
<organism evidence="1 2">
    <name type="scientific">Leptospirillum ferriphilum YSK</name>
    <dbReference type="NCBI Taxonomy" id="1441628"/>
    <lineage>
        <taxon>Bacteria</taxon>
        <taxon>Pseudomonadati</taxon>
        <taxon>Nitrospirota</taxon>
        <taxon>Nitrospiria</taxon>
        <taxon>Nitrospirales</taxon>
        <taxon>Nitrospiraceae</taxon>
        <taxon>Leptospirillum</taxon>
    </lineage>
</organism>
<accession>A0A059XX78</accession>
<evidence type="ECO:0000313" key="2">
    <source>
        <dbReference type="Proteomes" id="UP000027059"/>
    </source>
</evidence>
<dbReference type="KEGG" id="lfp:Y981_03010"/>
<protein>
    <submittedName>
        <fullName evidence="1">Uncharacterized protein</fullName>
    </submittedName>
</protein>
<dbReference type="AlphaFoldDB" id="A0A059XX78"/>
<reference evidence="1 2" key="2">
    <citation type="journal article" date="2015" name="Biomed. Res. Int.">
        <title>Effects of Arsenite Resistance on the Growth and Functional Gene Expression of Leptospirillum ferriphilum and Acidithiobacillus thiooxidans in Pure Culture and Coculture.</title>
        <authorList>
            <person name="Jiang H."/>
            <person name="Liang Y."/>
            <person name="Yin H."/>
            <person name="Xiao Y."/>
            <person name="Guo X."/>
            <person name="Xu Y."/>
            <person name="Hu Q."/>
            <person name="Liu H."/>
            <person name="Liu X."/>
        </authorList>
    </citation>
    <scope>NUCLEOTIDE SEQUENCE [LARGE SCALE GENOMIC DNA]</scope>
    <source>
        <strain evidence="1 2">YSK</strain>
    </source>
</reference>
<sequence>MYSAFAVDDVPLSLPAKTERSGRPAAGREMDALAVGDADVTLMLVAAFITCLDVVTGQGVQTAFSVMTETSSCGENGTTGINAQAADVLIKSPIIKAMKTLGKKYALSSCPPLSLVVAEEFSPESSLPAHDATPRFVHKAHSGHASMNRTNLVCFPVRIPVSRKPKQDLCEDLAFSKQRPVAPELGKPVGFRNRCQKNCHTIKRCVFDARKTARREENRPDQPMAGGRSVPLLRERLFTCTTNVLPVGDHDRSKNEEFFMI</sequence>
<evidence type="ECO:0000313" key="1">
    <source>
        <dbReference type="EMBL" id="AIA31523.1"/>
    </source>
</evidence>